<dbReference type="Proteomes" id="UP000789375">
    <property type="component" value="Unassembled WGS sequence"/>
</dbReference>
<accession>A0A9N9EWM4</accession>
<dbReference type="EMBL" id="CAJVPP010007598">
    <property type="protein sequence ID" value="CAG8689975.1"/>
    <property type="molecule type" value="Genomic_DNA"/>
</dbReference>
<protein>
    <submittedName>
        <fullName evidence="1">11900_t:CDS:1</fullName>
    </submittedName>
</protein>
<proteinExistence type="predicted"/>
<sequence length="153" mass="18183">YYQLELLALIISTHNIYTNEDWSLTRKCPVDADTVTNTLNSTTNNNNPKVLPDMNISQIIYLFKRNYPTVVREQQELIFDTLTQGSDSVRNYYRKINKYASWVRIFDRKKRIQFIRDLSPENKLEMKRLSLNKPLNKLIETLEEIEMKGIICF</sequence>
<name>A0A9N9EWM4_FUNMO</name>
<dbReference type="AlphaFoldDB" id="A0A9N9EWM4"/>
<gene>
    <name evidence="1" type="ORF">FMOSSE_LOCUS13295</name>
</gene>
<keyword evidence="2" id="KW-1185">Reference proteome</keyword>
<reference evidence="1" key="1">
    <citation type="submission" date="2021-06" db="EMBL/GenBank/DDBJ databases">
        <authorList>
            <person name="Kallberg Y."/>
            <person name="Tangrot J."/>
            <person name="Rosling A."/>
        </authorList>
    </citation>
    <scope>NUCLEOTIDE SEQUENCE</scope>
    <source>
        <strain evidence="1">87-6 pot B 2015</strain>
    </source>
</reference>
<feature type="non-terminal residue" evidence="1">
    <location>
        <position position="1"/>
    </location>
</feature>
<evidence type="ECO:0000313" key="2">
    <source>
        <dbReference type="Proteomes" id="UP000789375"/>
    </source>
</evidence>
<comment type="caution">
    <text evidence="1">The sequence shown here is derived from an EMBL/GenBank/DDBJ whole genome shotgun (WGS) entry which is preliminary data.</text>
</comment>
<organism evidence="1 2">
    <name type="scientific">Funneliformis mosseae</name>
    <name type="common">Endomycorrhizal fungus</name>
    <name type="synonym">Glomus mosseae</name>
    <dbReference type="NCBI Taxonomy" id="27381"/>
    <lineage>
        <taxon>Eukaryota</taxon>
        <taxon>Fungi</taxon>
        <taxon>Fungi incertae sedis</taxon>
        <taxon>Mucoromycota</taxon>
        <taxon>Glomeromycotina</taxon>
        <taxon>Glomeromycetes</taxon>
        <taxon>Glomerales</taxon>
        <taxon>Glomeraceae</taxon>
        <taxon>Funneliformis</taxon>
    </lineage>
</organism>
<evidence type="ECO:0000313" key="1">
    <source>
        <dbReference type="EMBL" id="CAG8689975.1"/>
    </source>
</evidence>